<dbReference type="InParanoid" id="A0A3Q0HN51"/>
<dbReference type="EC" id="2.3.1.-" evidence="3"/>
<evidence type="ECO:0000259" key="5">
    <source>
        <dbReference type="Pfam" id="PF08444"/>
    </source>
</evidence>
<dbReference type="InterPro" id="IPR016181">
    <property type="entry name" value="Acyl_CoA_acyltransferase"/>
</dbReference>
<reference evidence="7" key="1">
    <citation type="submission" date="2025-08" db="UniProtKB">
        <authorList>
            <consortium name="RefSeq"/>
        </authorList>
    </citation>
    <scope>IDENTIFICATION</scope>
</reference>
<dbReference type="PANTHER" id="PTHR15298:SF1">
    <property type="entry name" value="GLYCINE N-ACYLTRANSFERASE-LIKE PROTEIN"/>
    <property type="match status" value="1"/>
</dbReference>
<evidence type="ECO:0000256" key="2">
    <source>
        <dbReference type="ARBA" id="ARBA00023315"/>
    </source>
</evidence>
<keyword evidence="2 3" id="KW-0012">Acyltransferase</keyword>
<evidence type="ECO:0000313" key="7">
    <source>
        <dbReference type="RefSeq" id="XP_025071913.1"/>
    </source>
</evidence>
<dbReference type="AlphaFoldDB" id="A0A3Q0HN51"/>
<dbReference type="InterPro" id="IPR010313">
    <property type="entry name" value="Glycine_N-acyltransferase"/>
</dbReference>
<accession>A0A3Q0HN51</accession>
<sequence>MRIQVLGAAGVGSVGLGGWLQSRACQRCSGGGVRCAVCGCGRVGLGAGDTEHEPGALDHMESAVHGLALNGPPEGWARPSWLWGGRWRGIDSLSWDTAPSMYTGRIQASAPLTMLPPPTGFQNGVYKAIRDVAKAKSIHLDLFQYLMLLPPDPPAMPHFRLEEGLTLAPVSPAHAALLNDAWDFGGNLWSLRYLEMLIRCFPSACLLGPDGHPVSWTLTNPLACLSHGYTLPAYRGQHCQGVVLGTLVGQLHAQGFPAFCGVLPENKPSLRALHGLGFCNQPGVLYLMVLKPDPTLAPGH</sequence>
<gene>
    <name evidence="7" type="primary">LOC112551988</name>
</gene>
<keyword evidence="1 3" id="KW-0808">Transferase</keyword>
<dbReference type="PANTHER" id="PTHR15298">
    <property type="entry name" value="L-COA N-ACYLTRANSFERASE-RELATED"/>
    <property type="match status" value="1"/>
</dbReference>
<feature type="domain" description="Glycine N-acyltransferase C-terminal" evidence="5">
    <location>
        <begin position="204"/>
        <end position="282"/>
    </location>
</feature>
<dbReference type="RefSeq" id="XP_025071913.1">
    <property type="nucleotide sequence ID" value="XM_025216128.1"/>
</dbReference>
<dbReference type="GO" id="GO:0005739">
    <property type="term" value="C:mitochondrion"/>
    <property type="evidence" value="ECO:0007669"/>
    <property type="project" value="InterPro"/>
</dbReference>
<evidence type="ECO:0000256" key="1">
    <source>
        <dbReference type="ARBA" id="ARBA00022679"/>
    </source>
</evidence>
<evidence type="ECO:0000259" key="4">
    <source>
        <dbReference type="Pfam" id="PF06021"/>
    </source>
</evidence>
<name>A0A3Q0HN51_ALLSI</name>
<dbReference type="Proteomes" id="UP000189705">
    <property type="component" value="Unplaced"/>
</dbReference>
<organism evidence="6 7">
    <name type="scientific">Alligator sinensis</name>
    <name type="common">Chinese alligator</name>
    <dbReference type="NCBI Taxonomy" id="38654"/>
    <lineage>
        <taxon>Eukaryota</taxon>
        <taxon>Metazoa</taxon>
        <taxon>Chordata</taxon>
        <taxon>Craniata</taxon>
        <taxon>Vertebrata</taxon>
        <taxon>Euteleostomi</taxon>
        <taxon>Archelosauria</taxon>
        <taxon>Archosauria</taxon>
        <taxon>Crocodylia</taxon>
        <taxon>Alligatoridae</taxon>
        <taxon>Alligatorinae</taxon>
        <taxon>Alligator</taxon>
    </lineage>
</organism>
<protein>
    <recommendedName>
        <fullName evidence="3">Glycine N-acyltransferase-like protein</fullName>
        <ecNumber evidence="3">2.3.1.-</ecNumber>
    </recommendedName>
</protein>
<dbReference type="GO" id="GO:0047961">
    <property type="term" value="F:glycine N-acyltransferase activity"/>
    <property type="evidence" value="ECO:0007669"/>
    <property type="project" value="InterPro"/>
</dbReference>
<comment type="similarity">
    <text evidence="3">Belongs to the glycine N-acyltransferase family.</text>
</comment>
<keyword evidence="6" id="KW-1185">Reference proteome</keyword>
<dbReference type="Gene3D" id="3.40.630.30">
    <property type="match status" value="1"/>
</dbReference>
<dbReference type="STRING" id="38654.A0A3Q0HN51"/>
<dbReference type="InterPro" id="IPR015938">
    <property type="entry name" value="Glycine_N-acyltransferase_N"/>
</dbReference>
<dbReference type="Pfam" id="PF08444">
    <property type="entry name" value="Gly_acyl_tr_C"/>
    <property type="match status" value="1"/>
</dbReference>
<dbReference type="SUPFAM" id="SSF55729">
    <property type="entry name" value="Acyl-CoA N-acyltransferases (Nat)"/>
    <property type="match status" value="1"/>
</dbReference>
<proteinExistence type="inferred from homology"/>
<dbReference type="InterPro" id="IPR013652">
    <property type="entry name" value="Glycine_N-acyltransferase_C"/>
</dbReference>
<dbReference type="GeneID" id="112551988"/>
<feature type="domain" description="Glycine N-acyltransferase N-terminal" evidence="4">
    <location>
        <begin position="120"/>
        <end position="202"/>
    </location>
</feature>
<evidence type="ECO:0000256" key="3">
    <source>
        <dbReference type="RuleBase" id="RU368002"/>
    </source>
</evidence>
<dbReference type="KEGG" id="asn:112551988"/>
<evidence type="ECO:0000313" key="6">
    <source>
        <dbReference type="Proteomes" id="UP000189705"/>
    </source>
</evidence>
<dbReference type="Pfam" id="PF06021">
    <property type="entry name" value="Gly_acyl_tr_N"/>
    <property type="match status" value="1"/>
</dbReference>